<dbReference type="RefSeq" id="WP_043497646.1">
    <property type="nucleotide sequence ID" value="NZ_CP009438.1"/>
</dbReference>
<name>A0A089WY32_STRGA</name>
<dbReference type="eggNOG" id="ENOG5031V87">
    <property type="taxonomic scope" value="Bacteria"/>
</dbReference>
<proteinExistence type="predicted"/>
<accession>A0A089WY32</accession>
<dbReference type="KEGG" id="sgu:SGLAU_01520"/>
<organism evidence="1 2">
    <name type="scientific">Streptomyces glaucescens</name>
    <dbReference type="NCBI Taxonomy" id="1907"/>
    <lineage>
        <taxon>Bacteria</taxon>
        <taxon>Bacillati</taxon>
        <taxon>Actinomycetota</taxon>
        <taxon>Actinomycetes</taxon>
        <taxon>Kitasatosporales</taxon>
        <taxon>Streptomycetaceae</taxon>
        <taxon>Streptomyces</taxon>
    </lineage>
</organism>
<reference evidence="2" key="1">
    <citation type="journal article" date="2015" name="J. Biotechnol.">
        <title>Complete genome sequence of the actinobacterium Streptomyces glaucescens GLA.O (DSM 40922) consisting of a linear chromosome and one linear plasmid.</title>
        <authorList>
            <person name="Ortseifen V."/>
            <person name="Winkler A."/>
            <person name="Albersmeier A."/>
            <person name="Wendler S."/>
            <person name="Puhler A."/>
            <person name="Kalinowski J."/>
            <person name="Ruckert C."/>
        </authorList>
    </citation>
    <scope>NUCLEOTIDE SEQUENCE [LARGE SCALE GENOMIC DNA]</scope>
    <source>
        <strain evidence="2">DSM 40922 / GLA O</strain>
    </source>
</reference>
<dbReference type="EMBL" id="CP009438">
    <property type="protein sequence ID" value="AIR96332.1"/>
    <property type="molecule type" value="Genomic_DNA"/>
</dbReference>
<dbReference type="AlphaFoldDB" id="A0A089WY32"/>
<keyword evidence="2" id="KW-1185">Reference proteome</keyword>
<evidence type="ECO:0000313" key="1">
    <source>
        <dbReference type="EMBL" id="AIR96332.1"/>
    </source>
</evidence>
<sequence length="122" mass="13280">MTDEHRMRARFCSALPALTEHMARRGTLGRLHDAVRAVLAETPVRQAVAGLDIPAFVFEEAGPVRGDDPGAMVFGTRPLPAGETYHCPDGWCGFRADRTAGGELPAGGRCWLRDRPLRVLEA</sequence>
<dbReference type="STRING" id="1907.SGLAU_01520"/>
<dbReference type="Proteomes" id="UP000029482">
    <property type="component" value="Chromosome"/>
</dbReference>
<evidence type="ECO:0000313" key="2">
    <source>
        <dbReference type="Proteomes" id="UP000029482"/>
    </source>
</evidence>
<protein>
    <submittedName>
        <fullName evidence="1">Uncharacterized protein</fullName>
    </submittedName>
</protein>
<dbReference type="HOGENOM" id="CLU_2036732_0_0_11"/>
<dbReference type="OrthoDB" id="4218285at2"/>
<gene>
    <name evidence="1" type="ORF">SGLAU_01520</name>
</gene>